<keyword evidence="5 6" id="KW-0067">ATP-binding</keyword>
<dbReference type="InterPro" id="IPR011009">
    <property type="entry name" value="Kinase-like_dom_sf"/>
</dbReference>
<reference evidence="8" key="1">
    <citation type="submission" date="2023-03" db="EMBL/GenBank/DDBJ databases">
        <title>Emydomyces testavorans Genome Sequence.</title>
        <authorList>
            <person name="Hoyer L."/>
        </authorList>
    </citation>
    <scope>NUCLEOTIDE SEQUENCE</scope>
    <source>
        <strain evidence="8">16-2883</strain>
    </source>
</reference>
<evidence type="ECO:0000256" key="3">
    <source>
        <dbReference type="ARBA" id="ARBA00022741"/>
    </source>
</evidence>
<evidence type="ECO:0000259" key="7">
    <source>
        <dbReference type="PROSITE" id="PS50011"/>
    </source>
</evidence>
<evidence type="ECO:0000313" key="9">
    <source>
        <dbReference type="Proteomes" id="UP001219355"/>
    </source>
</evidence>
<sequence>MGDDDSDYGDPYDSHTDFDFEFLVEDASNYDPKQTEHRYYPICLGEVLNQQYRIEHKLGHGGFSTVWMAHDLKKKVDVALKIVAEGRGENEYHMQKEILKYVKDTSHLTLYLDTFMLPGHGQNHQVLVFPLHGHALSAHTISDKSMATRMSAARQLLQALESLHKAGIVHRGRSCEPTSENLLMYSTDLNEQNCTWGMVSLSHLGKQDKYRKLGRPQRLAIDPEVWKPGEIVKPVSIPEELCTTDFYLGDFGLAMKLGTPVVENGRPPEGFCSPDRYFNKGPSTACDMWSYMCIFSVLYCKLSPFHTRSGFPEVATMVKRLGPLPGQFRGHYLWPEDEESGWYINAPTPGWDLRGVIKRFGPKGTSPEELEHVLSIMYKCFRYLPEERPTATQLLQDPSFQAIMDIYCH</sequence>
<dbReference type="Gene3D" id="1.10.510.10">
    <property type="entry name" value="Transferase(Phosphotransferase) domain 1"/>
    <property type="match status" value="1"/>
</dbReference>
<accession>A0AAF0DM63</accession>
<feature type="domain" description="Protein kinase" evidence="7">
    <location>
        <begin position="52"/>
        <end position="400"/>
    </location>
</feature>
<dbReference type="GO" id="GO:0004674">
    <property type="term" value="F:protein serine/threonine kinase activity"/>
    <property type="evidence" value="ECO:0007669"/>
    <property type="project" value="UniProtKB-KW"/>
</dbReference>
<dbReference type="InterPro" id="IPR051175">
    <property type="entry name" value="CLK_kinases"/>
</dbReference>
<keyword evidence="4" id="KW-0418">Kinase</keyword>
<evidence type="ECO:0000256" key="6">
    <source>
        <dbReference type="PROSITE-ProRule" id="PRU10141"/>
    </source>
</evidence>
<organism evidence="8 9">
    <name type="scientific">Emydomyces testavorans</name>
    <dbReference type="NCBI Taxonomy" id="2070801"/>
    <lineage>
        <taxon>Eukaryota</taxon>
        <taxon>Fungi</taxon>
        <taxon>Dikarya</taxon>
        <taxon>Ascomycota</taxon>
        <taxon>Pezizomycotina</taxon>
        <taxon>Eurotiomycetes</taxon>
        <taxon>Eurotiomycetidae</taxon>
        <taxon>Onygenales</taxon>
        <taxon>Nannizziopsiaceae</taxon>
        <taxon>Emydomyces</taxon>
    </lineage>
</organism>
<keyword evidence="9" id="KW-1185">Reference proteome</keyword>
<evidence type="ECO:0000256" key="1">
    <source>
        <dbReference type="ARBA" id="ARBA00022527"/>
    </source>
</evidence>
<proteinExistence type="predicted"/>
<evidence type="ECO:0000256" key="5">
    <source>
        <dbReference type="ARBA" id="ARBA00022840"/>
    </source>
</evidence>
<keyword evidence="1" id="KW-0723">Serine/threonine-protein kinase</keyword>
<keyword evidence="3 6" id="KW-0547">Nucleotide-binding</keyword>
<dbReference type="Gene3D" id="3.30.200.20">
    <property type="entry name" value="Phosphorylase Kinase, domain 1"/>
    <property type="match status" value="1"/>
</dbReference>
<dbReference type="SUPFAM" id="SSF56112">
    <property type="entry name" value="Protein kinase-like (PK-like)"/>
    <property type="match status" value="1"/>
</dbReference>
<dbReference type="GO" id="GO:0043484">
    <property type="term" value="P:regulation of RNA splicing"/>
    <property type="evidence" value="ECO:0007669"/>
    <property type="project" value="TreeGrafter"/>
</dbReference>
<dbReference type="InterPro" id="IPR000719">
    <property type="entry name" value="Prot_kinase_dom"/>
</dbReference>
<dbReference type="PANTHER" id="PTHR45646">
    <property type="entry name" value="SERINE/THREONINE-PROTEIN KINASE DOA-RELATED"/>
    <property type="match status" value="1"/>
</dbReference>
<evidence type="ECO:0000256" key="2">
    <source>
        <dbReference type="ARBA" id="ARBA00022679"/>
    </source>
</evidence>
<evidence type="ECO:0000256" key="4">
    <source>
        <dbReference type="ARBA" id="ARBA00022777"/>
    </source>
</evidence>
<protein>
    <recommendedName>
        <fullName evidence="7">Protein kinase domain-containing protein</fullName>
    </recommendedName>
</protein>
<dbReference type="GO" id="GO:0005634">
    <property type="term" value="C:nucleus"/>
    <property type="evidence" value="ECO:0007669"/>
    <property type="project" value="TreeGrafter"/>
</dbReference>
<dbReference type="SMART" id="SM00220">
    <property type="entry name" value="S_TKc"/>
    <property type="match status" value="1"/>
</dbReference>
<dbReference type="EMBL" id="CP120630">
    <property type="protein sequence ID" value="WEW60993.1"/>
    <property type="molecule type" value="Genomic_DNA"/>
</dbReference>
<dbReference type="InterPro" id="IPR017441">
    <property type="entry name" value="Protein_kinase_ATP_BS"/>
</dbReference>
<keyword evidence="2" id="KW-0808">Transferase</keyword>
<name>A0AAF0DM63_9EURO</name>
<dbReference type="AlphaFoldDB" id="A0AAF0DM63"/>
<dbReference type="PROSITE" id="PS50011">
    <property type="entry name" value="PROTEIN_KINASE_DOM"/>
    <property type="match status" value="1"/>
</dbReference>
<dbReference type="PROSITE" id="PS00107">
    <property type="entry name" value="PROTEIN_KINASE_ATP"/>
    <property type="match status" value="1"/>
</dbReference>
<evidence type="ECO:0000313" key="8">
    <source>
        <dbReference type="EMBL" id="WEW60993.1"/>
    </source>
</evidence>
<dbReference type="PANTHER" id="PTHR45646:SF11">
    <property type="entry name" value="SERINE_THREONINE-PROTEIN KINASE DOA"/>
    <property type="match status" value="1"/>
</dbReference>
<dbReference type="GO" id="GO:0005524">
    <property type="term" value="F:ATP binding"/>
    <property type="evidence" value="ECO:0007669"/>
    <property type="project" value="UniProtKB-UniRule"/>
</dbReference>
<dbReference type="Proteomes" id="UP001219355">
    <property type="component" value="Chromosome 4"/>
</dbReference>
<feature type="binding site" evidence="6">
    <location>
        <position position="81"/>
    </location>
    <ligand>
        <name>ATP</name>
        <dbReference type="ChEBI" id="CHEBI:30616"/>
    </ligand>
</feature>
<dbReference type="Pfam" id="PF00069">
    <property type="entry name" value="Pkinase"/>
    <property type="match status" value="2"/>
</dbReference>
<gene>
    <name evidence="8" type="ORF">PRK78_006482</name>
</gene>